<accession>A0A517VA09</accession>
<evidence type="ECO:0000256" key="5">
    <source>
        <dbReference type="ARBA" id="ARBA00023163"/>
    </source>
</evidence>
<dbReference type="InterPro" id="IPR013249">
    <property type="entry name" value="RNA_pol_sigma70_r4_t2"/>
</dbReference>
<keyword evidence="5" id="KW-0804">Transcription</keyword>
<dbReference type="Pfam" id="PF08281">
    <property type="entry name" value="Sigma70_r4_2"/>
    <property type="match status" value="1"/>
</dbReference>
<dbReference type="Pfam" id="PF04542">
    <property type="entry name" value="Sigma70_r2"/>
    <property type="match status" value="1"/>
</dbReference>
<dbReference type="InterPro" id="IPR014284">
    <property type="entry name" value="RNA_pol_sigma-70_dom"/>
</dbReference>
<protein>
    <submittedName>
        <fullName evidence="8">ECF RNA polymerase sigma factor SigE</fullName>
    </submittedName>
</protein>
<feature type="domain" description="RNA polymerase sigma-70 region 2" evidence="6">
    <location>
        <begin position="28"/>
        <end position="95"/>
    </location>
</feature>
<evidence type="ECO:0000313" key="8">
    <source>
        <dbReference type="EMBL" id="QDT89826.1"/>
    </source>
</evidence>
<dbReference type="AlphaFoldDB" id="A0A517VA09"/>
<dbReference type="KEGG" id="gax:Pan161_14590"/>
<keyword evidence="4" id="KW-0238">DNA-binding</keyword>
<dbReference type="PANTHER" id="PTHR43133:SF8">
    <property type="entry name" value="RNA POLYMERASE SIGMA FACTOR HI_1459-RELATED"/>
    <property type="match status" value="1"/>
</dbReference>
<name>A0A517VA09_9PLAN</name>
<dbReference type="GO" id="GO:0003677">
    <property type="term" value="F:DNA binding"/>
    <property type="evidence" value="ECO:0007669"/>
    <property type="project" value="UniProtKB-KW"/>
</dbReference>
<sequence length="195" mass="22411">MNNRASTLTSSSLLYRVRLHDQQAWERLVRIYSPLVFHWCRNESGLSADDAADVMQEVFRSVSTSIASFRKKGSGTFRGWLRTITANKIRDLIRKMRGHTSAIGGSGWQNHLKELPESKLEETEAAEDGMVMRRAIELLDGSFQEQSRKAFWLVVIDGYTAAESAEKLKMTEQAVWQACYRIRRRLREELADLID</sequence>
<dbReference type="InterPro" id="IPR013325">
    <property type="entry name" value="RNA_pol_sigma_r2"/>
</dbReference>
<dbReference type="PANTHER" id="PTHR43133">
    <property type="entry name" value="RNA POLYMERASE ECF-TYPE SIGMA FACTO"/>
    <property type="match status" value="1"/>
</dbReference>
<evidence type="ECO:0000256" key="3">
    <source>
        <dbReference type="ARBA" id="ARBA00023082"/>
    </source>
</evidence>
<evidence type="ECO:0000256" key="1">
    <source>
        <dbReference type="ARBA" id="ARBA00010641"/>
    </source>
</evidence>
<dbReference type="NCBIfam" id="TIGR02937">
    <property type="entry name" value="sigma70-ECF"/>
    <property type="match status" value="1"/>
</dbReference>
<dbReference type="Gene3D" id="1.10.1740.10">
    <property type="match status" value="1"/>
</dbReference>
<dbReference type="InterPro" id="IPR036388">
    <property type="entry name" value="WH-like_DNA-bd_sf"/>
</dbReference>
<evidence type="ECO:0000256" key="4">
    <source>
        <dbReference type="ARBA" id="ARBA00023125"/>
    </source>
</evidence>
<evidence type="ECO:0000313" key="9">
    <source>
        <dbReference type="Proteomes" id="UP000316855"/>
    </source>
</evidence>
<comment type="similarity">
    <text evidence="1">Belongs to the sigma-70 factor family. ECF subfamily.</text>
</comment>
<organism evidence="8 9">
    <name type="scientific">Gimesia algae</name>
    <dbReference type="NCBI Taxonomy" id="2527971"/>
    <lineage>
        <taxon>Bacteria</taxon>
        <taxon>Pseudomonadati</taxon>
        <taxon>Planctomycetota</taxon>
        <taxon>Planctomycetia</taxon>
        <taxon>Planctomycetales</taxon>
        <taxon>Planctomycetaceae</taxon>
        <taxon>Gimesia</taxon>
    </lineage>
</organism>
<dbReference type="SUPFAM" id="SSF88659">
    <property type="entry name" value="Sigma3 and sigma4 domains of RNA polymerase sigma factors"/>
    <property type="match status" value="1"/>
</dbReference>
<proteinExistence type="inferred from homology"/>
<evidence type="ECO:0000256" key="2">
    <source>
        <dbReference type="ARBA" id="ARBA00023015"/>
    </source>
</evidence>
<dbReference type="Proteomes" id="UP000316855">
    <property type="component" value="Chromosome"/>
</dbReference>
<keyword evidence="9" id="KW-1185">Reference proteome</keyword>
<dbReference type="SUPFAM" id="SSF88946">
    <property type="entry name" value="Sigma2 domain of RNA polymerase sigma factors"/>
    <property type="match status" value="1"/>
</dbReference>
<gene>
    <name evidence="8" type="primary">sigE_3</name>
    <name evidence="8" type="ORF">Pan161_14590</name>
</gene>
<reference evidence="8 9" key="1">
    <citation type="submission" date="2019-02" db="EMBL/GenBank/DDBJ databases">
        <title>Deep-cultivation of Planctomycetes and their phenomic and genomic characterization uncovers novel biology.</title>
        <authorList>
            <person name="Wiegand S."/>
            <person name="Jogler M."/>
            <person name="Boedeker C."/>
            <person name="Pinto D."/>
            <person name="Vollmers J."/>
            <person name="Rivas-Marin E."/>
            <person name="Kohn T."/>
            <person name="Peeters S.H."/>
            <person name="Heuer A."/>
            <person name="Rast P."/>
            <person name="Oberbeckmann S."/>
            <person name="Bunk B."/>
            <person name="Jeske O."/>
            <person name="Meyerdierks A."/>
            <person name="Storesund J.E."/>
            <person name="Kallscheuer N."/>
            <person name="Luecker S."/>
            <person name="Lage O.M."/>
            <person name="Pohl T."/>
            <person name="Merkel B.J."/>
            <person name="Hornburger P."/>
            <person name="Mueller R.-W."/>
            <person name="Bruemmer F."/>
            <person name="Labrenz M."/>
            <person name="Spormann A.M."/>
            <person name="Op den Camp H."/>
            <person name="Overmann J."/>
            <person name="Amann R."/>
            <person name="Jetten M.S.M."/>
            <person name="Mascher T."/>
            <person name="Medema M.H."/>
            <person name="Devos D.P."/>
            <person name="Kaster A.-K."/>
            <person name="Ovreas L."/>
            <person name="Rohde M."/>
            <person name="Galperin M.Y."/>
            <person name="Jogler C."/>
        </authorList>
    </citation>
    <scope>NUCLEOTIDE SEQUENCE [LARGE SCALE GENOMIC DNA]</scope>
    <source>
        <strain evidence="8 9">Pan161</strain>
    </source>
</reference>
<dbReference type="GO" id="GO:0016987">
    <property type="term" value="F:sigma factor activity"/>
    <property type="evidence" value="ECO:0007669"/>
    <property type="project" value="UniProtKB-KW"/>
</dbReference>
<dbReference type="InterPro" id="IPR007627">
    <property type="entry name" value="RNA_pol_sigma70_r2"/>
</dbReference>
<evidence type="ECO:0000259" key="6">
    <source>
        <dbReference type="Pfam" id="PF04542"/>
    </source>
</evidence>
<dbReference type="Gene3D" id="1.10.10.10">
    <property type="entry name" value="Winged helix-like DNA-binding domain superfamily/Winged helix DNA-binding domain"/>
    <property type="match status" value="1"/>
</dbReference>
<feature type="domain" description="RNA polymerase sigma factor 70 region 4 type 2" evidence="7">
    <location>
        <begin position="145"/>
        <end position="186"/>
    </location>
</feature>
<keyword evidence="3" id="KW-0731">Sigma factor</keyword>
<evidence type="ECO:0000259" key="7">
    <source>
        <dbReference type="Pfam" id="PF08281"/>
    </source>
</evidence>
<dbReference type="EMBL" id="CP036343">
    <property type="protein sequence ID" value="QDT89826.1"/>
    <property type="molecule type" value="Genomic_DNA"/>
</dbReference>
<dbReference type="GO" id="GO:0006352">
    <property type="term" value="P:DNA-templated transcription initiation"/>
    <property type="evidence" value="ECO:0007669"/>
    <property type="project" value="InterPro"/>
</dbReference>
<dbReference type="InterPro" id="IPR039425">
    <property type="entry name" value="RNA_pol_sigma-70-like"/>
</dbReference>
<keyword evidence="2" id="KW-0805">Transcription regulation</keyword>
<dbReference type="InterPro" id="IPR013324">
    <property type="entry name" value="RNA_pol_sigma_r3/r4-like"/>
</dbReference>